<keyword evidence="4" id="KW-1185">Reference proteome</keyword>
<reference evidence="3 4" key="1">
    <citation type="submission" date="2014-06" db="EMBL/GenBank/DDBJ databases">
        <authorList>
            <person name="Le Roux F."/>
        </authorList>
    </citation>
    <scope>NUCLEOTIDE SEQUENCE</scope>
    <source>
        <strain evidence="2 4">J5-4</strain>
        <strain evidence="3">J5-5</strain>
    </source>
</reference>
<dbReference type="Proteomes" id="UP000049495">
    <property type="component" value="Unassembled WGS sequence"/>
</dbReference>
<evidence type="ECO:0000313" key="3">
    <source>
        <dbReference type="EMBL" id="CDT56508.1"/>
    </source>
</evidence>
<dbReference type="Proteomes" id="UP000049077">
    <property type="component" value="Unassembled WGS sequence"/>
</dbReference>
<dbReference type="EMBL" id="CCJV01000133">
    <property type="protein sequence ID" value="CDT56508.1"/>
    <property type="molecule type" value="Genomic_DNA"/>
</dbReference>
<name>A0A822N2Y8_9VIBR</name>
<evidence type="ECO:0000256" key="1">
    <source>
        <dbReference type="SAM" id="MobiDB-lite"/>
    </source>
</evidence>
<proteinExistence type="predicted"/>
<evidence type="ECO:0000313" key="5">
    <source>
        <dbReference type="Proteomes" id="UP000049495"/>
    </source>
</evidence>
<organism evidence="3 5">
    <name type="scientific">Vibrio crassostreae</name>
    <dbReference type="NCBI Taxonomy" id="246167"/>
    <lineage>
        <taxon>Bacteria</taxon>
        <taxon>Pseudomonadati</taxon>
        <taxon>Pseudomonadota</taxon>
        <taxon>Gammaproteobacteria</taxon>
        <taxon>Vibrionales</taxon>
        <taxon>Vibrionaceae</taxon>
        <taxon>Vibrio</taxon>
    </lineage>
</organism>
<comment type="caution">
    <text evidence="3">The sequence shown here is derived from an EMBL/GenBank/DDBJ whole genome shotgun (WGS) entry which is preliminary data.</text>
</comment>
<sequence>MGELLSSLRGKANFQLCKSLTLLVVMALGGKASSNEKQGLGTSKRLPESTRRRTISWMAKDR</sequence>
<accession>A0A822N2Y8</accession>
<protein>
    <submittedName>
        <fullName evidence="3">Uncharacterized protein</fullName>
    </submittedName>
</protein>
<gene>
    <name evidence="2" type="ORF">VCR4J5_1540003</name>
    <name evidence="3" type="ORF">VCR5J5_70026</name>
</gene>
<reference evidence="5" key="2">
    <citation type="submission" date="2014-06" db="EMBL/GenBank/DDBJ databases">
        <authorList>
            <person name="Le Roux Frederique"/>
        </authorList>
    </citation>
    <scope>NUCLEOTIDE SEQUENCE [LARGE SCALE GENOMIC DNA]</scope>
    <source>
        <strain evidence="5">J5-5</strain>
    </source>
</reference>
<evidence type="ECO:0000313" key="4">
    <source>
        <dbReference type="Proteomes" id="UP000049077"/>
    </source>
</evidence>
<dbReference type="EMBL" id="CCJX01000062">
    <property type="protein sequence ID" value="CDT14785.1"/>
    <property type="molecule type" value="Genomic_DNA"/>
</dbReference>
<feature type="region of interest" description="Disordered" evidence="1">
    <location>
        <begin position="33"/>
        <end position="62"/>
    </location>
</feature>
<evidence type="ECO:0000313" key="2">
    <source>
        <dbReference type="EMBL" id="CDT14785.1"/>
    </source>
</evidence>
<dbReference type="AlphaFoldDB" id="A0A822N2Y8"/>